<comment type="caution">
    <text evidence="1">The sequence shown here is derived from an EMBL/GenBank/DDBJ whole genome shotgun (WGS) entry which is preliminary data.</text>
</comment>
<dbReference type="Proteomes" id="UP000292402">
    <property type="component" value="Unassembled WGS sequence"/>
</dbReference>
<accession>A0A4Q4MV95</accession>
<organism evidence="1 2">
    <name type="scientific">Alternaria tenuissima</name>
    <dbReference type="NCBI Taxonomy" id="119927"/>
    <lineage>
        <taxon>Eukaryota</taxon>
        <taxon>Fungi</taxon>
        <taxon>Dikarya</taxon>
        <taxon>Ascomycota</taxon>
        <taxon>Pezizomycotina</taxon>
        <taxon>Dothideomycetes</taxon>
        <taxon>Pleosporomycetidae</taxon>
        <taxon>Pleosporales</taxon>
        <taxon>Pleosporineae</taxon>
        <taxon>Pleosporaceae</taxon>
        <taxon>Alternaria</taxon>
        <taxon>Alternaria sect. Alternaria</taxon>
        <taxon>Alternaria alternata complex</taxon>
    </lineage>
</organism>
<dbReference type="EMBL" id="PDXA01000003">
    <property type="protein sequence ID" value="RYN59875.1"/>
    <property type="molecule type" value="Genomic_DNA"/>
</dbReference>
<dbReference type="AlphaFoldDB" id="A0A4Q4MV95"/>
<reference evidence="2" key="1">
    <citation type="journal article" date="2019" name="bioRxiv">
        <title>Genomics, evolutionary history and diagnostics of the Alternaria alternata species group including apple and Asian pear pathotypes.</title>
        <authorList>
            <person name="Armitage A.D."/>
            <person name="Cockerton H.M."/>
            <person name="Sreenivasaprasad S."/>
            <person name="Woodhall J.W."/>
            <person name="Lane C.R."/>
            <person name="Harrison R.J."/>
            <person name="Clarkson J.P."/>
        </authorList>
    </citation>
    <scope>NUCLEOTIDE SEQUENCE [LARGE SCALE GENOMIC DNA]</scope>
    <source>
        <strain evidence="2">FERA 1082</strain>
    </source>
</reference>
<evidence type="ECO:0000313" key="2">
    <source>
        <dbReference type="Proteomes" id="UP000292402"/>
    </source>
</evidence>
<gene>
    <name evidence="1" type="ORF">AA0114_g1485</name>
</gene>
<proteinExistence type="predicted"/>
<name>A0A4Q4MV95_9PLEO</name>
<evidence type="ECO:0000313" key="1">
    <source>
        <dbReference type="EMBL" id="RYN59875.1"/>
    </source>
</evidence>
<protein>
    <submittedName>
        <fullName evidence="1">Uncharacterized protein</fullName>
    </submittedName>
</protein>
<sequence>MRSLLQAIALLCVVFLFVAGFGFFHYGNNLSQIKPIVTGILNPSSTGA</sequence>